<dbReference type="SUPFAM" id="SSF48208">
    <property type="entry name" value="Six-hairpin glycosidases"/>
    <property type="match status" value="1"/>
</dbReference>
<gene>
    <name evidence="2" type="ORF">Pan44_09270</name>
</gene>
<dbReference type="KEGG" id="ccos:Pan44_09270"/>
<keyword evidence="3" id="KW-1185">Reference proteome</keyword>
<organism evidence="2 3">
    <name type="scientific">Caulifigura coniformis</name>
    <dbReference type="NCBI Taxonomy" id="2527983"/>
    <lineage>
        <taxon>Bacteria</taxon>
        <taxon>Pseudomonadati</taxon>
        <taxon>Planctomycetota</taxon>
        <taxon>Planctomycetia</taxon>
        <taxon>Planctomycetales</taxon>
        <taxon>Planctomycetaceae</taxon>
        <taxon>Caulifigura</taxon>
    </lineage>
</organism>
<dbReference type="InterPro" id="IPR012341">
    <property type="entry name" value="6hp_glycosidase-like_sf"/>
</dbReference>
<evidence type="ECO:0000259" key="1">
    <source>
        <dbReference type="Pfam" id="PF22422"/>
    </source>
</evidence>
<dbReference type="Pfam" id="PF22422">
    <property type="entry name" value="MGH1-like_GH"/>
    <property type="match status" value="2"/>
</dbReference>
<feature type="domain" description="Mannosylglycerate hydrolase MGH1-like glycoside hydrolase" evidence="1">
    <location>
        <begin position="717"/>
        <end position="886"/>
    </location>
</feature>
<proteinExistence type="predicted"/>
<sequence>MTAEDLRLSASNDRTANWKRWGPYLSERQWGTVREDYSKYGDSWGYFPHDHARSRAYRWGEDGLLGITDRECRLCFALALWNGKDSILKERLFGLTNGEGNHGEDVKECYYYLDSSPTHSYLKALYKYPQAEFPYARLVSENGSRSRYDREFELEDTGIFAESRYFDVQAEYAKGAPDDILIRITVSNRGPEAATVHVLPTLWFRNTWSWGCEHEGCELKPKLERTAKDQVGAWHASLGQFDWVIGPASDGTKPIIVFTENETNYERVNGTSSRTPFVKDGFHDFVIHEKSAAMHPENGTKAAARFVLKIPAGGETVLKLRLIERVREADALLPLKVEPLDSGTLFGEAFDRVFAERIRETDEYYASHLPSGLTTEQRAIARQAYAGLLWSKQFYHYSIRDWLDGDPEEPTPPVERKKGRNSQWPHLFNRDVISMPDKWEYPWYAAWDLAFHMIPFVNVDSDFAKEQLILLLREWYMHPNGQIPAYEFSFDDVNPPVHAWAAWRVYKMSGARGQRDVMFLKRVFHKLLINFTWWVNRKDVSGKHLFAGGFLGLDNIGVFDRSQALPTGGYLEQADGTAWMAFYCVTMLSMALEIARTDSTYEDVASKFLEHFVEIVDAMHSVGGVGLWDHEDGFYYDVLKTDGYTTPLRTRSIVGIIPLFAVEVLEQETIDRLPGFKRRMEWFLNHRKDLAGHVTYCRSDADDPDDPEREDHRLLAIPSRERLERVLKYVLDENEFLSPYGVRALSRVHKDHPYVFNLGDRQLRVSYVSGESTSNLFGGNSNWRGPVWFPVNFLLIEALERYHHFYGDELKVEFPTGAGTMMNLKEISRELAARLTKLFLPGADGARPCHGGNAKYVDDPYWKDLVLFYEYFDGDDGRGLGASHQTGWTALVTKLMEDLQKS</sequence>
<evidence type="ECO:0000313" key="2">
    <source>
        <dbReference type="EMBL" id="QDT52914.1"/>
    </source>
</evidence>
<dbReference type="InterPro" id="IPR008928">
    <property type="entry name" value="6-hairpin_glycosidase_sf"/>
</dbReference>
<dbReference type="RefSeq" id="WP_145027666.1">
    <property type="nucleotide sequence ID" value="NZ_CP036271.1"/>
</dbReference>
<dbReference type="InterPro" id="IPR004888">
    <property type="entry name" value="Glycoside_hydrolase_63"/>
</dbReference>
<reference evidence="2 3" key="1">
    <citation type="submission" date="2019-02" db="EMBL/GenBank/DDBJ databases">
        <title>Deep-cultivation of Planctomycetes and their phenomic and genomic characterization uncovers novel biology.</title>
        <authorList>
            <person name="Wiegand S."/>
            <person name="Jogler M."/>
            <person name="Boedeker C."/>
            <person name="Pinto D."/>
            <person name="Vollmers J."/>
            <person name="Rivas-Marin E."/>
            <person name="Kohn T."/>
            <person name="Peeters S.H."/>
            <person name="Heuer A."/>
            <person name="Rast P."/>
            <person name="Oberbeckmann S."/>
            <person name="Bunk B."/>
            <person name="Jeske O."/>
            <person name="Meyerdierks A."/>
            <person name="Storesund J.E."/>
            <person name="Kallscheuer N."/>
            <person name="Luecker S."/>
            <person name="Lage O.M."/>
            <person name="Pohl T."/>
            <person name="Merkel B.J."/>
            <person name="Hornburger P."/>
            <person name="Mueller R.-W."/>
            <person name="Bruemmer F."/>
            <person name="Labrenz M."/>
            <person name="Spormann A.M."/>
            <person name="Op den Camp H."/>
            <person name="Overmann J."/>
            <person name="Amann R."/>
            <person name="Jetten M.S.M."/>
            <person name="Mascher T."/>
            <person name="Medema M.H."/>
            <person name="Devos D.P."/>
            <person name="Kaster A.-K."/>
            <person name="Ovreas L."/>
            <person name="Rohde M."/>
            <person name="Galperin M.Y."/>
            <person name="Jogler C."/>
        </authorList>
    </citation>
    <scope>NUCLEOTIDE SEQUENCE [LARGE SCALE GENOMIC DNA]</scope>
    <source>
        <strain evidence="2 3">Pan44</strain>
    </source>
</reference>
<evidence type="ECO:0000313" key="3">
    <source>
        <dbReference type="Proteomes" id="UP000315700"/>
    </source>
</evidence>
<protein>
    <submittedName>
        <fullName evidence="2">Mannosyl oligosaccharide glucosidase</fullName>
    </submittedName>
</protein>
<dbReference type="InParanoid" id="A0A517S9W0"/>
<dbReference type="Gene3D" id="1.50.10.10">
    <property type="match status" value="1"/>
</dbReference>
<dbReference type="AlphaFoldDB" id="A0A517S9W0"/>
<dbReference type="InterPro" id="IPR054491">
    <property type="entry name" value="MGH1-like_GH"/>
</dbReference>
<dbReference type="Proteomes" id="UP000315700">
    <property type="component" value="Chromosome"/>
</dbReference>
<dbReference type="EMBL" id="CP036271">
    <property type="protein sequence ID" value="QDT52914.1"/>
    <property type="molecule type" value="Genomic_DNA"/>
</dbReference>
<dbReference type="PANTHER" id="PTHR10412">
    <property type="entry name" value="MANNOSYL-OLIGOSACCHARIDE GLUCOSIDASE"/>
    <property type="match status" value="1"/>
</dbReference>
<feature type="domain" description="Mannosylglycerate hydrolase MGH1-like glycoside hydrolase" evidence="1">
    <location>
        <begin position="441"/>
        <end position="670"/>
    </location>
</feature>
<dbReference type="PANTHER" id="PTHR10412:SF10">
    <property type="entry name" value="GLYCOSYL HYDROLASE FAMILY 63 C-TERMINAL DOMAIN-CONTAINING PROTEIN"/>
    <property type="match status" value="1"/>
</dbReference>
<dbReference type="GO" id="GO:0009311">
    <property type="term" value="P:oligosaccharide metabolic process"/>
    <property type="evidence" value="ECO:0007669"/>
    <property type="project" value="InterPro"/>
</dbReference>
<accession>A0A517S9W0</accession>
<dbReference type="GO" id="GO:0004573">
    <property type="term" value="F:Glc3Man9GlcNAc2 oligosaccharide glucosidase activity"/>
    <property type="evidence" value="ECO:0007669"/>
    <property type="project" value="InterPro"/>
</dbReference>
<dbReference type="OrthoDB" id="9798687at2"/>
<name>A0A517S9W0_9PLAN</name>